<dbReference type="Gene3D" id="3.30.565.10">
    <property type="entry name" value="Histidine kinase-like ATPase, C-terminal domain"/>
    <property type="match status" value="1"/>
</dbReference>
<name>A0ABW2RTE6_9NOCA</name>
<evidence type="ECO:0000313" key="7">
    <source>
        <dbReference type="Proteomes" id="UP001596484"/>
    </source>
</evidence>
<gene>
    <name evidence="6" type="ORF">ACFQS9_02540</name>
</gene>
<evidence type="ECO:0000256" key="4">
    <source>
        <dbReference type="SAM" id="Phobius"/>
    </source>
</evidence>
<evidence type="ECO:0000256" key="1">
    <source>
        <dbReference type="ARBA" id="ARBA00022679"/>
    </source>
</evidence>
<evidence type="ECO:0000259" key="5">
    <source>
        <dbReference type="Pfam" id="PF13581"/>
    </source>
</evidence>
<keyword evidence="6" id="KW-0067">ATP-binding</keyword>
<dbReference type="Pfam" id="PF13581">
    <property type="entry name" value="HATPase_c_2"/>
    <property type="match status" value="1"/>
</dbReference>
<dbReference type="SUPFAM" id="SSF55874">
    <property type="entry name" value="ATPase domain of HSP90 chaperone/DNA topoisomerase II/histidine kinase"/>
    <property type="match status" value="1"/>
</dbReference>
<organism evidence="6 7">
    <name type="scientific">Rhodococcus daqingensis</name>
    <dbReference type="NCBI Taxonomy" id="2479363"/>
    <lineage>
        <taxon>Bacteria</taxon>
        <taxon>Bacillati</taxon>
        <taxon>Actinomycetota</taxon>
        <taxon>Actinomycetes</taxon>
        <taxon>Mycobacteriales</taxon>
        <taxon>Nocardiaceae</taxon>
        <taxon>Rhodococcus</taxon>
    </lineage>
</organism>
<evidence type="ECO:0000256" key="3">
    <source>
        <dbReference type="ARBA" id="ARBA00023012"/>
    </source>
</evidence>
<proteinExistence type="predicted"/>
<feature type="domain" description="Histidine kinase/HSP90-like ATPase" evidence="5">
    <location>
        <begin position="287"/>
        <end position="390"/>
    </location>
</feature>
<dbReference type="InterPro" id="IPR036890">
    <property type="entry name" value="HATPase_C_sf"/>
</dbReference>
<feature type="transmembrane region" description="Helical" evidence="4">
    <location>
        <begin position="108"/>
        <end position="124"/>
    </location>
</feature>
<reference evidence="7" key="1">
    <citation type="journal article" date="2019" name="Int. J. Syst. Evol. Microbiol.">
        <title>The Global Catalogue of Microorganisms (GCM) 10K type strain sequencing project: providing services to taxonomists for standard genome sequencing and annotation.</title>
        <authorList>
            <consortium name="The Broad Institute Genomics Platform"/>
            <consortium name="The Broad Institute Genome Sequencing Center for Infectious Disease"/>
            <person name="Wu L."/>
            <person name="Ma J."/>
        </authorList>
    </citation>
    <scope>NUCLEOTIDE SEQUENCE [LARGE SCALE GENOMIC DNA]</scope>
    <source>
        <strain evidence="7">ICMP 19430</strain>
    </source>
</reference>
<keyword evidence="7" id="KW-1185">Reference proteome</keyword>
<feature type="transmembrane region" description="Helical" evidence="4">
    <location>
        <begin position="160"/>
        <end position="178"/>
    </location>
</feature>
<dbReference type="PANTHER" id="PTHR24421">
    <property type="entry name" value="NITRATE/NITRITE SENSOR PROTEIN NARX-RELATED"/>
    <property type="match status" value="1"/>
</dbReference>
<protein>
    <submittedName>
        <fullName evidence="6">ATP-binding protein</fullName>
    </submittedName>
</protein>
<comment type="caution">
    <text evidence="6">The sequence shown here is derived from an EMBL/GenBank/DDBJ whole genome shotgun (WGS) entry which is preliminary data.</text>
</comment>
<dbReference type="Proteomes" id="UP001596484">
    <property type="component" value="Unassembled WGS sequence"/>
</dbReference>
<keyword evidence="4" id="KW-0472">Membrane</keyword>
<evidence type="ECO:0000256" key="2">
    <source>
        <dbReference type="ARBA" id="ARBA00022777"/>
    </source>
</evidence>
<sequence length="393" mass="42207">MTVRGRPIGTAEERIIRSFARFLSAGALLFGLLLAPSIVAQSRALAPWWTPLAVVLVFGPLLALWPASFAPDLRWVHRLGALAAGTYLLAGLGWLIALQDPLPPTRDVWLSTFPGLVTMAAALGWRPALSVAYLVVSACLAETLRHLSRTAPPGPWLPDAFNLVMFCSLFVLATITAVETGRTLDRAIVTAKRQSAATAAVAARDVERKRFDALIHDRVMSTLLGISRHGNTGQLSEQSGIALSELDRLRTSDVATEDLEIDAAVAMIRTALVDVDEDVAVDVEVRVASRTVPREAIRAVAAAAAEALRNSLRHADRPDRAVDRLVLVDADAEGLRVMVADNGRGFDPDRVPPYRLGIGVSIRARMAAVTGCTSEIRSTPDLGTQVTLRWAAA</sequence>
<feature type="transmembrane region" description="Helical" evidence="4">
    <location>
        <begin position="46"/>
        <end position="67"/>
    </location>
</feature>
<keyword evidence="3" id="KW-0902">Two-component regulatory system</keyword>
<dbReference type="InterPro" id="IPR050482">
    <property type="entry name" value="Sensor_HK_TwoCompSys"/>
</dbReference>
<keyword evidence="4" id="KW-0812">Transmembrane</keyword>
<dbReference type="EMBL" id="JBHTCS010000002">
    <property type="protein sequence ID" value="MFC7446759.1"/>
    <property type="molecule type" value="Genomic_DNA"/>
</dbReference>
<dbReference type="InterPro" id="IPR003594">
    <property type="entry name" value="HATPase_dom"/>
</dbReference>
<dbReference type="GO" id="GO:0005524">
    <property type="term" value="F:ATP binding"/>
    <property type="evidence" value="ECO:0007669"/>
    <property type="project" value="UniProtKB-KW"/>
</dbReference>
<feature type="transmembrane region" description="Helical" evidence="4">
    <location>
        <begin position="79"/>
        <end position="96"/>
    </location>
</feature>
<feature type="transmembrane region" description="Helical" evidence="4">
    <location>
        <begin position="20"/>
        <end position="40"/>
    </location>
</feature>
<evidence type="ECO:0000313" key="6">
    <source>
        <dbReference type="EMBL" id="MFC7446759.1"/>
    </source>
</evidence>
<keyword evidence="2" id="KW-0418">Kinase</keyword>
<keyword evidence="1" id="KW-0808">Transferase</keyword>
<keyword evidence="6" id="KW-0547">Nucleotide-binding</keyword>
<accession>A0ABW2RTE6</accession>
<keyword evidence="4" id="KW-1133">Transmembrane helix</keyword>
<dbReference type="RefSeq" id="WP_378401227.1">
    <property type="nucleotide sequence ID" value="NZ_JBHTCS010000002.1"/>
</dbReference>